<evidence type="ECO:0000256" key="7">
    <source>
        <dbReference type="ARBA" id="ARBA00016549"/>
    </source>
</evidence>
<dbReference type="EMBL" id="QBMC01000013">
    <property type="protein sequence ID" value="PZO22143.1"/>
    <property type="molecule type" value="Genomic_DNA"/>
</dbReference>
<comment type="cofactor">
    <cofactor evidence="2">
        <name>a divalent metal cation</name>
        <dbReference type="ChEBI" id="CHEBI:60240"/>
    </cofactor>
</comment>
<sequence>MAPVLDYAAFSPTAYADALARSQFIHPDIRELWPQIPRIAGPAYTVRCVPGDNLMLHAAIYRASAGSVIVVEAGSNDYAVSGGNVCAIAQRRGIAGFVIDGVIRDIAEVRAAKFPVFAKGCLPKPGVKAALGSLQVPITCGGVQVSPNDIIVADEEGIAVIPAAEKAAVWEISRGRTEQDAAISLAEWERSHRAKIEDLLAQKGFLEPN</sequence>
<evidence type="ECO:0000313" key="14">
    <source>
        <dbReference type="EMBL" id="PZO22143.1"/>
    </source>
</evidence>
<dbReference type="EC" id="4.1.1.112" evidence="6"/>
<dbReference type="Proteomes" id="UP000249354">
    <property type="component" value="Unassembled WGS sequence"/>
</dbReference>
<name>A0A2W4UMS1_9CYAN</name>
<evidence type="ECO:0000256" key="10">
    <source>
        <dbReference type="ARBA" id="ARBA00030169"/>
    </source>
</evidence>
<dbReference type="Pfam" id="PF03737">
    <property type="entry name" value="RraA-like"/>
    <property type="match status" value="1"/>
</dbReference>
<dbReference type="InterPro" id="IPR036704">
    <property type="entry name" value="RraA/RraA-like_sf"/>
</dbReference>
<dbReference type="EC" id="4.1.3.17" evidence="5"/>
<evidence type="ECO:0000256" key="12">
    <source>
        <dbReference type="ARBA" id="ARBA00047973"/>
    </source>
</evidence>
<feature type="binding site" evidence="13">
    <location>
        <position position="104"/>
    </location>
    <ligand>
        <name>substrate</name>
    </ligand>
</feature>
<reference evidence="15" key="1">
    <citation type="submission" date="2018-04" db="EMBL/GenBank/DDBJ databases">
        <authorList>
            <person name="Cornet L."/>
        </authorList>
    </citation>
    <scope>NUCLEOTIDE SEQUENCE [LARGE SCALE GENOMIC DNA]</scope>
</reference>
<comment type="function">
    <text evidence="8">Catalyzes the aldol cleavage of 4-hydroxy-4-methyl-2-oxoglutarate (HMG) into 2 molecules of pyruvate. Also contains a secondary oxaloacetate (OAA) decarboxylase activity due to the common pyruvate enolate transition state formed following C-C bond cleavage in the retro-aldol and decarboxylation reactions.</text>
</comment>
<evidence type="ECO:0000256" key="3">
    <source>
        <dbReference type="ARBA" id="ARBA00008621"/>
    </source>
</evidence>
<comment type="catalytic activity">
    <reaction evidence="12">
        <text>oxaloacetate + H(+) = pyruvate + CO2</text>
        <dbReference type="Rhea" id="RHEA:15641"/>
        <dbReference type="ChEBI" id="CHEBI:15361"/>
        <dbReference type="ChEBI" id="CHEBI:15378"/>
        <dbReference type="ChEBI" id="CHEBI:16452"/>
        <dbReference type="ChEBI" id="CHEBI:16526"/>
        <dbReference type="EC" id="4.1.1.112"/>
    </reaction>
</comment>
<keyword evidence="13" id="KW-0460">Magnesium</keyword>
<reference evidence="14 15" key="2">
    <citation type="submission" date="2018-06" db="EMBL/GenBank/DDBJ databases">
        <title>Metagenomic assembly of (sub)arctic Cyanobacteria and their associated microbiome from non-axenic cultures.</title>
        <authorList>
            <person name="Baurain D."/>
        </authorList>
    </citation>
    <scope>NUCLEOTIDE SEQUENCE [LARGE SCALE GENOMIC DNA]</scope>
    <source>
        <strain evidence="14">ULC129bin1</strain>
    </source>
</reference>
<dbReference type="GO" id="GO:0047443">
    <property type="term" value="F:4-hydroxy-4-methyl-2-oxoglutarate aldolase activity"/>
    <property type="evidence" value="ECO:0007669"/>
    <property type="project" value="UniProtKB-EC"/>
</dbReference>
<evidence type="ECO:0000256" key="1">
    <source>
        <dbReference type="ARBA" id="ARBA00001342"/>
    </source>
</evidence>
<dbReference type="AlphaFoldDB" id="A0A2W4UMS1"/>
<feature type="binding site" evidence="13">
    <location>
        <position position="105"/>
    </location>
    <ligand>
        <name>Mg(2+)</name>
        <dbReference type="ChEBI" id="CHEBI:18420"/>
    </ligand>
</feature>
<evidence type="ECO:0000256" key="5">
    <source>
        <dbReference type="ARBA" id="ARBA00012213"/>
    </source>
</evidence>
<gene>
    <name evidence="14" type="ORF">DCF25_03475</name>
</gene>
<evidence type="ECO:0000256" key="8">
    <source>
        <dbReference type="ARBA" id="ARBA00025046"/>
    </source>
</evidence>
<dbReference type="GO" id="GO:0046872">
    <property type="term" value="F:metal ion binding"/>
    <property type="evidence" value="ECO:0007669"/>
    <property type="project" value="UniProtKB-KW"/>
</dbReference>
<proteinExistence type="inferred from homology"/>
<comment type="catalytic activity">
    <reaction evidence="1">
        <text>4-hydroxy-4-methyl-2-oxoglutarate = 2 pyruvate</text>
        <dbReference type="Rhea" id="RHEA:22748"/>
        <dbReference type="ChEBI" id="CHEBI:15361"/>
        <dbReference type="ChEBI" id="CHEBI:58276"/>
        <dbReference type="EC" id="4.1.3.17"/>
    </reaction>
</comment>
<comment type="similarity">
    <text evidence="3">Belongs to the class II aldolase/RraA-like family.</text>
</comment>
<evidence type="ECO:0000256" key="9">
    <source>
        <dbReference type="ARBA" id="ARBA00029596"/>
    </source>
</evidence>
<feature type="binding site" evidence="13">
    <location>
        <begin position="82"/>
        <end position="85"/>
    </location>
    <ligand>
        <name>substrate</name>
    </ligand>
</feature>
<dbReference type="InterPro" id="IPR005493">
    <property type="entry name" value="RraA/RraA-like"/>
</dbReference>
<evidence type="ECO:0000256" key="2">
    <source>
        <dbReference type="ARBA" id="ARBA00001968"/>
    </source>
</evidence>
<evidence type="ECO:0000256" key="13">
    <source>
        <dbReference type="PIRSR" id="PIRSR605493-1"/>
    </source>
</evidence>
<comment type="subunit">
    <text evidence="4">Homotrimer.</text>
</comment>
<evidence type="ECO:0000256" key="4">
    <source>
        <dbReference type="ARBA" id="ARBA00011233"/>
    </source>
</evidence>
<organism evidence="14 15">
    <name type="scientific">Leptolyngbya foveolarum</name>
    <dbReference type="NCBI Taxonomy" id="47253"/>
    <lineage>
        <taxon>Bacteria</taxon>
        <taxon>Bacillati</taxon>
        <taxon>Cyanobacteriota</taxon>
        <taxon>Cyanophyceae</taxon>
        <taxon>Leptolyngbyales</taxon>
        <taxon>Leptolyngbyaceae</taxon>
        <taxon>Leptolyngbya group</taxon>
        <taxon>Leptolyngbya</taxon>
    </lineage>
</organism>
<dbReference type="CDD" id="cd16841">
    <property type="entry name" value="RraA_family"/>
    <property type="match status" value="1"/>
</dbReference>
<evidence type="ECO:0000313" key="15">
    <source>
        <dbReference type="Proteomes" id="UP000249354"/>
    </source>
</evidence>
<comment type="caution">
    <text evidence="14">The sequence shown here is derived from an EMBL/GenBank/DDBJ whole genome shotgun (WGS) entry which is preliminary data.</text>
</comment>
<dbReference type="PANTHER" id="PTHR33254">
    <property type="entry name" value="4-HYDROXY-4-METHYL-2-OXOGLUTARATE ALDOLASE 3-RELATED"/>
    <property type="match status" value="1"/>
</dbReference>
<keyword evidence="13" id="KW-0479">Metal-binding</keyword>
<protein>
    <recommendedName>
        <fullName evidence="7">Putative 4-hydroxy-4-methyl-2-oxoglutarate aldolase</fullName>
        <ecNumber evidence="6">4.1.1.112</ecNumber>
        <ecNumber evidence="5">4.1.3.17</ecNumber>
    </recommendedName>
    <alternativeName>
        <fullName evidence="11">Oxaloacetate decarboxylase</fullName>
    </alternativeName>
    <alternativeName>
        <fullName evidence="9">Regulator of ribonuclease activity homolog</fullName>
    </alternativeName>
    <alternativeName>
        <fullName evidence="10">RraA-like protein</fullName>
    </alternativeName>
</protein>
<dbReference type="GO" id="GO:0008948">
    <property type="term" value="F:oxaloacetate decarboxylase activity"/>
    <property type="evidence" value="ECO:0007669"/>
    <property type="project" value="UniProtKB-EC"/>
</dbReference>
<dbReference type="Gene3D" id="3.50.30.40">
    <property type="entry name" value="Ribonuclease E inhibitor RraA/RraA-like"/>
    <property type="match status" value="1"/>
</dbReference>
<comment type="cofactor">
    <cofactor evidence="13">
        <name>Mg(2+)</name>
        <dbReference type="ChEBI" id="CHEBI:18420"/>
    </cofactor>
</comment>
<dbReference type="SUPFAM" id="SSF89562">
    <property type="entry name" value="RraA-like"/>
    <property type="match status" value="1"/>
</dbReference>
<evidence type="ECO:0000256" key="6">
    <source>
        <dbReference type="ARBA" id="ARBA00012947"/>
    </source>
</evidence>
<dbReference type="PANTHER" id="PTHR33254:SF4">
    <property type="entry name" value="4-HYDROXY-4-METHYL-2-OXOGLUTARATE ALDOLASE 3-RELATED"/>
    <property type="match status" value="1"/>
</dbReference>
<evidence type="ECO:0000256" key="11">
    <source>
        <dbReference type="ARBA" id="ARBA00032305"/>
    </source>
</evidence>
<accession>A0A2W4UMS1</accession>